<gene>
    <name evidence="3" type="ORF">D3Y57_12390</name>
</gene>
<dbReference type="InterPro" id="IPR011105">
    <property type="entry name" value="Cell_wall_hydrolase_SleB"/>
</dbReference>
<name>A0A494TAZ3_SPHPE</name>
<evidence type="ECO:0000256" key="1">
    <source>
        <dbReference type="SAM" id="SignalP"/>
    </source>
</evidence>
<dbReference type="Proteomes" id="UP000276254">
    <property type="component" value="Chromosome"/>
</dbReference>
<accession>A0A494TAZ3</accession>
<feature type="signal peptide" evidence="1">
    <location>
        <begin position="1"/>
        <end position="19"/>
    </location>
</feature>
<keyword evidence="1" id="KW-0732">Signal</keyword>
<dbReference type="Pfam" id="PF07486">
    <property type="entry name" value="Hydrolase_2"/>
    <property type="match status" value="1"/>
</dbReference>
<reference evidence="3 4" key="1">
    <citation type="submission" date="2018-09" db="EMBL/GenBank/DDBJ databases">
        <title>Sphingomonas peninsula sp. nov., isolated from fildes peninsula, Antarctic soil.</title>
        <authorList>
            <person name="Yingchao G."/>
        </authorList>
    </citation>
    <scope>NUCLEOTIDE SEQUENCE [LARGE SCALE GENOMIC DNA]</scope>
    <source>
        <strain evidence="3 4">YZ-8</strain>
    </source>
</reference>
<proteinExistence type="predicted"/>
<keyword evidence="4" id="KW-1185">Reference proteome</keyword>
<keyword evidence="3" id="KW-0378">Hydrolase</keyword>
<evidence type="ECO:0000259" key="2">
    <source>
        <dbReference type="Pfam" id="PF07486"/>
    </source>
</evidence>
<feature type="chain" id="PRO_5019733812" evidence="1">
    <location>
        <begin position="20"/>
        <end position="212"/>
    </location>
</feature>
<dbReference type="OrthoDB" id="9785345at2"/>
<dbReference type="EMBL" id="CP032829">
    <property type="protein sequence ID" value="AYJ86619.1"/>
    <property type="molecule type" value="Genomic_DNA"/>
</dbReference>
<dbReference type="KEGG" id="spha:D3Y57_12390"/>
<evidence type="ECO:0000313" key="4">
    <source>
        <dbReference type="Proteomes" id="UP000276254"/>
    </source>
</evidence>
<dbReference type="Gene3D" id="1.10.10.2520">
    <property type="entry name" value="Cell wall hydrolase SleB, domain 1"/>
    <property type="match status" value="1"/>
</dbReference>
<dbReference type="InterPro" id="IPR042047">
    <property type="entry name" value="SleB_dom1"/>
</dbReference>
<evidence type="ECO:0000313" key="3">
    <source>
        <dbReference type="EMBL" id="AYJ86619.1"/>
    </source>
</evidence>
<organism evidence="3 4">
    <name type="scientific">Sphingomonas paeninsulae</name>
    <dbReference type="NCBI Taxonomy" id="2319844"/>
    <lineage>
        <taxon>Bacteria</taxon>
        <taxon>Pseudomonadati</taxon>
        <taxon>Pseudomonadota</taxon>
        <taxon>Alphaproteobacteria</taxon>
        <taxon>Sphingomonadales</taxon>
        <taxon>Sphingomonadaceae</taxon>
        <taxon>Sphingomonas</taxon>
    </lineage>
</organism>
<sequence length="212" mass="22347">MSVITRAANFAVIAFCAVAAMGGIPAGTASGAMFYPQSSETARFPIVPTVVSQTDVVIDDGSEIAPSTLPTIDVPAASLSTLVDRYSDDDAAAGGELNCLANAVYFESKGEPLAGQLAVAKVVMNRSKSGRFAPTICGVVKQPSQFSFVRDGGFPTVRSKPMWRKAVGVAQVAMKGLFASPAPDALYFHAKRVSPRWGKRQVASVGNHLFYR</sequence>
<dbReference type="GO" id="GO:0016787">
    <property type="term" value="F:hydrolase activity"/>
    <property type="evidence" value="ECO:0007669"/>
    <property type="project" value="UniProtKB-KW"/>
</dbReference>
<dbReference type="RefSeq" id="WP_121153244.1">
    <property type="nucleotide sequence ID" value="NZ_CP032829.1"/>
</dbReference>
<feature type="domain" description="Cell wall hydrolase SleB" evidence="2">
    <location>
        <begin position="110"/>
        <end position="211"/>
    </location>
</feature>
<dbReference type="AlphaFoldDB" id="A0A494TAZ3"/>
<protein>
    <submittedName>
        <fullName evidence="3">Cell wall hydrolase</fullName>
    </submittedName>
</protein>